<reference evidence="2" key="5">
    <citation type="journal article" date="2021" name="G3 (Bethesda)">
        <title>Aegilops tauschii genome assembly Aet v5.0 features greater sequence contiguity and improved annotation.</title>
        <authorList>
            <person name="Wang L."/>
            <person name="Zhu T."/>
            <person name="Rodriguez J.C."/>
            <person name="Deal K.R."/>
            <person name="Dubcovsky J."/>
            <person name="McGuire P.E."/>
            <person name="Lux T."/>
            <person name="Spannagl M."/>
            <person name="Mayer K.F.X."/>
            <person name="Baldrich P."/>
            <person name="Meyers B.C."/>
            <person name="Huo N."/>
            <person name="Gu Y.Q."/>
            <person name="Zhou H."/>
            <person name="Devos K.M."/>
            <person name="Bennetzen J.L."/>
            <person name="Unver T."/>
            <person name="Budak H."/>
            <person name="Gulick P.J."/>
            <person name="Galiba G."/>
            <person name="Kalapos B."/>
            <person name="Nelson D.R."/>
            <person name="Li P."/>
            <person name="You F.M."/>
            <person name="Luo M.C."/>
            <person name="Dvorak J."/>
        </authorList>
    </citation>
    <scope>NUCLEOTIDE SEQUENCE [LARGE SCALE GENOMIC DNA]</scope>
    <source>
        <strain evidence="2">cv. AL8/78</strain>
    </source>
</reference>
<dbReference type="PANTHER" id="PTHR32133:SF320">
    <property type="entry name" value="F-BOX DOMAIN-CONTAINING PROTEIN"/>
    <property type="match status" value="1"/>
</dbReference>
<organism evidence="2 3">
    <name type="scientific">Aegilops tauschii subsp. strangulata</name>
    <name type="common">Goatgrass</name>
    <dbReference type="NCBI Taxonomy" id="200361"/>
    <lineage>
        <taxon>Eukaryota</taxon>
        <taxon>Viridiplantae</taxon>
        <taxon>Streptophyta</taxon>
        <taxon>Embryophyta</taxon>
        <taxon>Tracheophyta</taxon>
        <taxon>Spermatophyta</taxon>
        <taxon>Magnoliopsida</taxon>
        <taxon>Liliopsida</taxon>
        <taxon>Poales</taxon>
        <taxon>Poaceae</taxon>
        <taxon>BOP clade</taxon>
        <taxon>Pooideae</taxon>
        <taxon>Triticodae</taxon>
        <taxon>Triticeae</taxon>
        <taxon>Triticinae</taxon>
        <taxon>Aegilops</taxon>
    </lineage>
</organism>
<reference evidence="3" key="1">
    <citation type="journal article" date="2014" name="Science">
        <title>Ancient hybridizations among the ancestral genomes of bread wheat.</title>
        <authorList>
            <consortium name="International Wheat Genome Sequencing Consortium,"/>
            <person name="Marcussen T."/>
            <person name="Sandve S.R."/>
            <person name="Heier L."/>
            <person name="Spannagl M."/>
            <person name="Pfeifer M."/>
            <person name="Jakobsen K.S."/>
            <person name="Wulff B.B."/>
            <person name="Steuernagel B."/>
            <person name="Mayer K.F."/>
            <person name="Olsen O.A."/>
        </authorList>
    </citation>
    <scope>NUCLEOTIDE SEQUENCE [LARGE SCALE GENOMIC DNA]</scope>
    <source>
        <strain evidence="3">cv. AL8/78</strain>
    </source>
</reference>
<dbReference type="InterPro" id="IPR036047">
    <property type="entry name" value="F-box-like_dom_sf"/>
</dbReference>
<keyword evidence="3" id="KW-1185">Reference proteome</keyword>
<proteinExistence type="predicted"/>
<reference evidence="3" key="2">
    <citation type="journal article" date="2017" name="Nat. Plants">
        <title>The Aegilops tauschii genome reveals multiple impacts of transposons.</title>
        <authorList>
            <person name="Zhao G."/>
            <person name="Zou C."/>
            <person name="Li K."/>
            <person name="Wang K."/>
            <person name="Li T."/>
            <person name="Gao L."/>
            <person name="Zhang X."/>
            <person name="Wang H."/>
            <person name="Yang Z."/>
            <person name="Liu X."/>
            <person name="Jiang W."/>
            <person name="Mao L."/>
            <person name="Kong X."/>
            <person name="Jiao Y."/>
            <person name="Jia J."/>
        </authorList>
    </citation>
    <scope>NUCLEOTIDE SEQUENCE [LARGE SCALE GENOMIC DNA]</scope>
    <source>
        <strain evidence="3">cv. AL8/78</strain>
    </source>
</reference>
<dbReference type="SUPFAM" id="SSF81383">
    <property type="entry name" value="F-box domain"/>
    <property type="match status" value="1"/>
</dbReference>
<evidence type="ECO:0000259" key="1">
    <source>
        <dbReference type="SMART" id="SM00256"/>
    </source>
</evidence>
<evidence type="ECO:0000313" key="3">
    <source>
        <dbReference type="Proteomes" id="UP000015105"/>
    </source>
</evidence>
<dbReference type="AlphaFoldDB" id="A0A453N1T1"/>
<dbReference type="Pfam" id="PF00646">
    <property type="entry name" value="F-box"/>
    <property type="match status" value="1"/>
</dbReference>
<dbReference type="EnsemblPlants" id="AET6Gv20185200.2">
    <property type="protein sequence ID" value="AET6Gv20185200.2"/>
    <property type="gene ID" value="AET6Gv20185200"/>
</dbReference>
<reference evidence="2" key="3">
    <citation type="journal article" date="2017" name="Nature">
        <title>Genome sequence of the progenitor of the wheat D genome Aegilops tauschii.</title>
        <authorList>
            <person name="Luo M.C."/>
            <person name="Gu Y.Q."/>
            <person name="Puiu D."/>
            <person name="Wang H."/>
            <person name="Twardziok S.O."/>
            <person name="Deal K.R."/>
            <person name="Huo N."/>
            <person name="Zhu T."/>
            <person name="Wang L."/>
            <person name="Wang Y."/>
            <person name="McGuire P.E."/>
            <person name="Liu S."/>
            <person name="Long H."/>
            <person name="Ramasamy R.K."/>
            <person name="Rodriguez J.C."/>
            <person name="Van S.L."/>
            <person name="Yuan L."/>
            <person name="Wang Z."/>
            <person name="Xia Z."/>
            <person name="Xiao L."/>
            <person name="Anderson O.D."/>
            <person name="Ouyang S."/>
            <person name="Liang Y."/>
            <person name="Zimin A.V."/>
            <person name="Pertea G."/>
            <person name="Qi P."/>
            <person name="Bennetzen J.L."/>
            <person name="Dai X."/>
            <person name="Dawson M.W."/>
            <person name="Muller H.G."/>
            <person name="Kugler K."/>
            <person name="Rivarola-Duarte L."/>
            <person name="Spannagl M."/>
            <person name="Mayer K.F.X."/>
            <person name="Lu F.H."/>
            <person name="Bevan M.W."/>
            <person name="Leroy P."/>
            <person name="Li P."/>
            <person name="You F.M."/>
            <person name="Sun Q."/>
            <person name="Liu Z."/>
            <person name="Lyons E."/>
            <person name="Wicker T."/>
            <person name="Salzberg S.L."/>
            <person name="Devos K.M."/>
            <person name="Dvorak J."/>
        </authorList>
    </citation>
    <scope>NUCLEOTIDE SEQUENCE [LARGE SCALE GENOMIC DNA]</scope>
    <source>
        <strain evidence="2">cv. AL8/78</strain>
    </source>
</reference>
<dbReference type="Gene3D" id="1.20.1280.50">
    <property type="match status" value="1"/>
</dbReference>
<feature type="domain" description="F-box" evidence="1">
    <location>
        <begin position="4"/>
        <end position="44"/>
    </location>
</feature>
<evidence type="ECO:0000313" key="2">
    <source>
        <dbReference type="EnsemblPlants" id="AET6Gv20185200.2"/>
    </source>
</evidence>
<accession>A0A453N1T1</accession>
<name>A0A453N1T1_AEGTS</name>
<protein>
    <recommendedName>
        <fullName evidence="1">F-box domain-containing protein</fullName>
    </recommendedName>
</protein>
<dbReference type="Gramene" id="AET6Gv20185200.2">
    <property type="protein sequence ID" value="AET6Gv20185200.2"/>
    <property type="gene ID" value="AET6Gv20185200"/>
</dbReference>
<dbReference type="InterPro" id="IPR001810">
    <property type="entry name" value="F-box_dom"/>
</dbReference>
<dbReference type="SMART" id="SM00256">
    <property type="entry name" value="FBOX"/>
    <property type="match status" value="1"/>
</dbReference>
<reference evidence="2" key="4">
    <citation type="submission" date="2019-03" db="UniProtKB">
        <authorList>
            <consortium name="EnsemblPlants"/>
        </authorList>
    </citation>
    <scope>IDENTIFICATION</scope>
</reference>
<sequence length="50" mass="5958">MDDDDLLCEILLRLPPQPCSLPRASLVCKRWRNLASDPGFSRRFRIHHRR</sequence>
<dbReference type="Proteomes" id="UP000015105">
    <property type="component" value="Chromosome 6D"/>
</dbReference>
<dbReference type="PANTHER" id="PTHR32133">
    <property type="entry name" value="OS07G0120400 PROTEIN"/>
    <property type="match status" value="1"/>
</dbReference>